<evidence type="ECO:0000256" key="1">
    <source>
        <dbReference type="ARBA" id="ARBA00005466"/>
    </source>
</evidence>
<organism evidence="6 7">
    <name type="scientific">Pestalotiopsis fici (strain W106-1 / CGMCC3.15140)</name>
    <dbReference type="NCBI Taxonomy" id="1229662"/>
    <lineage>
        <taxon>Eukaryota</taxon>
        <taxon>Fungi</taxon>
        <taxon>Dikarya</taxon>
        <taxon>Ascomycota</taxon>
        <taxon>Pezizomycotina</taxon>
        <taxon>Sordariomycetes</taxon>
        <taxon>Xylariomycetidae</taxon>
        <taxon>Amphisphaeriales</taxon>
        <taxon>Sporocadaceae</taxon>
        <taxon>Pestalotiopsis</taxon>
    </lineage>
</organism>
<evidence type="ECO:0000256" key="3">
    <source>
        <dbReference type="ARBA" id="ARBA00022827"/>
    </source>
</evidence>
<feature type="domain" description="FAD-binding PCMH-type" evidence="5">
    <location>
        <begin position="36"/>
        <end position="208"/>
    </location>
</feature>
<dbReference type="RefSeq" id="XP_007836793.1">
    <property type="nucleotide sequence ID" value="XM_007838602.1"/>
</dbReference>
<dbReference type="AlphaFoldDB" id="W3WVW1"/>
<keyword evidence="4" id="KW-0560">Oxidoreductase</keyword>
<dbReference type="InterPro" id="IPR036318">
    <property type="entry name" value="FAD-bd_PCMH-like_sf"/>
</dbReference>
<evidence type="ECO:0000259" key="5">
    <source>
        <dbReference type="PROSITE" id="PS51387"/>
    </source>
</evidence>
<evidence type="ECO:0000313" key="7">
    <source>
        <dbReference type="Proteomes" id="UP000030651"/>
    </source>
</evidence>
<dbReference type="InterPro" id="IPR006094">
    <property type="entry name" value="Oxid_FAD_bind_N"/>
</dbReference>
<proteinExistence type="inferred from homology"/>
<keyword evidence="2" id="KW-0285">Flavoprotein</keyword>
<dbReference type="PROSITE" id="PS51387">
    <property type="entry name" value="FAD_PCMH"/>
    <property type="match status" value="1"/>
</dbReference>
<dbReference type="InParanoid" id="W3WVW1"/>
<dbReference type="HOGENOM" id="CLU_018354_8_1_1"/>
<dbReference type="InterPro" id="IPR016166">
    <property type="entry name" value="FAD-bd_PCMH"/>
</dbReference>
<dbReference type="GO" id="GO:0016491">
    <property type="term" value="F:oxidoreductase activity"/>
    <property type="evidence" value="ECO:0007669"/>
    <property type="project" value="UniProtKB-KW"/>
</dbReference>
<dbReference type="Pfam" id="PF01565">
    <property type="entry name" value="FAD_binding_4"/>
    <property type="match status" value="1"/>
</dbReference>
<dbReference type="OrthoDB" id="2151789at2759"/>
<protein>
    <recommendedName>
        <fullName evidence="5">FAD-binding PCMH-type domain-containing protein</fullName>
    </recommendedName>
</protein>
<dbReference type="GO" id="GO:0071949">
    <property type="term" value="F:FAD binding"/>
    <property type="evidence" value="ECO:0007669"/>
    <property type="project" value="InterPro"/>
</dbReference>
<dbReference type="GeneID" id="19275034"/>
<sequence>MATTVCDILEAAGLTVLRPNTAAYTARNQSYWSVSARINPTCIVQPRSTEQVAQAITILKTQTTCKWAVRGGGHASYPGASNISDGVTLDLGLMNQTEYDADGQIAKIGAGGRWHEVYTALEPFGVTVPGGRASQVGVAGFLLGGGNSFFSSMVGLGCDSVINFEVVLASGQVVNANREVNADLHKALKGGSGNFGVVTRFDVQAFPIGDLWGGQVVYPLTTTEQHIAAYVDWVDNIRSYP</sequence>
<gene>
    <name evidence="6" type="ORF">PFICI_10021</name>
</gene>
<dbReference type="Proteomes" id="UP000030651">
    <property type="component" value="Unassembled WGS sequence"/>
</dbReference>
<keyword evidence="7" id="KW-1185">Reference proteome</keyword>
<dbReference type="OMA" id="AMICCKS"/>
<dbReference type="KEGG" id="pfy:PFICI_10021"/>
<accession>W3WVW1</accession>
<reference evidence="7" key="1">
    <citation type="journal article" date="2015" name="BMC Genomics">
        <title>Genomic and transcriptomic analysis of the endophytic fungus Pestalotiopsis fici reveals its lifestyle and high potential for synthesis of natural products.</title>
        <authorList>
            <person name="Wang X."/>
            <person name="Zhang X."/>
            <person name="Liu L."/>
            <person name="Xiang M."/>
            <person name="Wang W."/>
            <person name="Sun X."/>
            <person name="Che Y."/>
            <person name="Guo L."/>
            <person name="Liu G."/>
            <person name="Guo L."/>
            <person name="Wang C."/>
            <person name="Yin W.B."/>
            <person name="Stadler M."/>
            <person name="Zhang X."/>
            <person name="Liu X."/>
        </authorList>
    </citation>
    <scope>NUCLEOTIDE SEQUENCE [LARGE SCALE GENOMIC DNA]</scope>
    <source>
        <strain evidence="7">W106-1 / CGMCC3.15140</strain>
    </source>
</reference>
<comment type="similarity">
    <text evidence="1">Belongs to the oxygen-dependent FAD-linked oxidoreductase family.</text>
</comment>
<evidence type="ECO:0000313" key="6">
    <source>
        <dbReference type="EMBL" id="ETS77959.1"/>
    </source>
</evidence>
<dbReference type="SUPFAM" id="SSF56176">
    <property type="entry name" value="FAD-binding/transporter-associated domain-like"/>
    <property type="match status" value="1"/>
</dbReference>
<dbReference type="eggNOG" id="KOG1231">
    <property type="taxonomic scope" value="Eukaryota"/>
</dbReference>
<dbReference type="EMBL" id="KI912115">
    <property type="protein sequence ID" value="ETS77959.1"/>
    <property type="molecule type" value="Genomic_DNA"/>
</dbReference>
<name>W3WVW1_PESFW</name>
<keyword evidence="3" id="KW-0274">FAD</keyword>
<dbReference type="Gene3D" id="3.30.465.10">
    <property type="match status" value="1"/>
</dbReference>
<dbReference type="InterPro" id="IPR050416">
    <property type="entry name" value="FAD-linked_Oxidoreductase"/>
</dbReference>
<dbReference type="InterPro" id="IPR016169">
    <property type="entry name" value="FAD-bd_PCMH_sub2"/>
</dbReference>
<dbReference type="PANTHER" id="PTHR42973">
    <property type="entry name" value="BINDING OXIDOREDUCTASE, PUTATIVE (AFU_ORTHOLOGUE AFUA_1G17690)-RELATED"/>
    <property type="match status" value="1"/>
</dbReference>
<evidence type="ECO:0000256" key="2">
    <source>
        <dbReference type="ARBA" id="ARBA00022630"/>
    </source>
</evidence>
<dbReference type="PANTHER" id="PTHR42973:SF53">
    <property type="entry name" value="FAD-BINDING PCMH-TYPE DOMAIN-CONTAINING PROTEIN-RELATED"/>
    <property type="match status" value="1"/>
</dbReference>
<evidence type="ECO:0000256" key="4">
    <source>
        <dbReference type="ARBA" id="ARBA00023002"/>
    </source>
</evidence>